<dbReference type="CDD" id="cd04489">
    <property type="entry name" value="ExoVII_LU_OBF"/>
    <property type="match status" value="1"/>
</dbReference>
<comment type="function">
    <text evidence="5">Bidirectionally degrades single-stranded DNA into large acid-insoluble oligonucleotides, which are then degraded further into small acid-soluble oligonucleotides.</text>
</comment>
<evidence type="ECO:0000256" key="3">
    <source>
        <dbReference type="ARBA" id="ARBA00022801"/>
    </source>
</evidence>
<organism evidence="9 10">
    <name type="scientific">Dehalobacterium formicoaceticum</name>
    <dbReference type="NCBI Taxonomy" id="51515"/>
    <lineage>
        <taxon>Bacteria</taxon>
        <taxon>Bacillati</taxon>
        <taxon>Bacillota</taxon>
        <taxon>Clostridia</taxon>
        <taxon>Eubacteriales</taxon>
        <taxon>Peptococcaceae</taxon>
        <taxon>Dehalobacterium</taxon>
    </lineage>
</organism>
<dbReference type="Pfam" id="PF02601">
    <property type="entry name" value="Exonuc_VII_L"/>
    <property type="match status" value="1"/>
</dbReference>
<dbReference type="GO" id="GO:0008855">
    <property type="term" value="F:exodeoxyribonuclease VII activity"/>
    <property type="evidence" value="ECO:0007669"/>
    <property type="project" value="UniProtKB-EC"/>
</dbReference>
<dbReference type="NCBIfam" id="TIGR00237">
    <property type="entry name" value="xseA"/>
    <property type="match status" value="1"/>
</dbReference>
<feature type="domain" description="Exonuclease VII large subunit C-terminal" evidence="7">
    <location>
        <begin position="124"/>
        <end position="346"/>
    </location>
</feature>
<dbReference type="Proteomes" id="UP001524944">
    <property type="component" value="Unassembled WGS sequence"/>
</dbReference>
<evidence type="ECO:0000313" key="10">
    <source>
        <dbReference type="Proteomes" id="UP001524944"/>
    </source>
</evidence>
<proteinExistence type="inferred from homology"/>
<evidence type="ECO:0000259" key="7">
    <source>
        <dbReference type="Pfam" id="PF02601"/>
    </source>
</evidence>
<keyword evidence="4 5" id="KW-0269">Exonuclease</keyword>
<dbReference type="Pfam" id="PF13742">
    <property type="entry name" value="tRNA_anti_2"/>
    <property type="match status" value="1"/>
</dbReference>
<sequence>MNKRILTVSELNTYVKYKIEDDVLLSNLWIKGEISNYKAHSSGHRYFVLKDQTSSVRCVMFRSRAAALKFEPEQGISVLLQGYLSVYERDGNYQIYVEEMQPEGVGALHLAFEQLKAKLAKEGLFDDQHKKPLPFLPRKIGVVTSPTGAVWQDIQKVALARFPNIHIVLAPAAVQGESAAGEIVRGIQVLNQVKELDVIIVGRGGGSLEDLWAFNMEEVARAIFHSQVPVISAVGHQTDFTIADFVADQRAATPSAAAEMAVPVKRDLLKTISLWQSKMEKAAASTLTLGRQRLAYMEQRTVLHNPERLLQGKEQYLDTLKLTLEREIQDKMKDLKNRYQLLAEKMDMLSPLTTLSRGYAVCLKDAKVITSEAEVAEGDLVQVVLAQGNIHCQVQSKEKGGIFDGREKNNI</sequence>
<evidence type="ECO:0000256" key="6">
    <source>
        <dbReference type="RuleBase" id="RU004355"/>
    </source>
</evidence>
<name>A0ABT1Y4J4_9FIRM</name>
<comment type="caution">
    <text evidence="9">The sequence shown here is derived from an EMBL/GenBank/DDBJ whole genome shotgun (WGS) entry which is preliminary data.</text>
</comment>
<evidence type="ECO:0000256" key="1">
    <source>
        <dbReference type="ARBA" id="ARBA00022490"/>
    </source>
</evidence>
<evidence type="ECO:0000256" key="5">
    <source>
        <dbReference type="HAMAP-Rule" id="MF_00378"/>
    </source>
</evidence>
<dbReference type="RefSeq" id="WP_257913329.1">
    <property type="nucleotide sequence ID" value="NZ_JANPWE010000004.1"/>
</dbReference>
<accession>A0ABT1Y4J4</accession>
<dbReference type="InterPro" id="IPR003753">
    <property type="entry name" value="Exonuc_VII_L"/>
</dbReference>
<comment type="subunit">
    <text evidence="5">Heterooligomer composed of large and small subunits.</text>
</comment>
<dbReference type="HAMAP" id="MF_00378">
    <property type="entry name" value="Exonuc_7_L"/>
    <property type="match status" value="1"/>
</dbReference>
<feature type="domain" description="OB-fold nucleic acid binding" evidence="8">
    <location>
        <begin position="6"/>
        <end position="101"/>
    </location>
</feature>
<evidence type="ECO:0000259" key="8">
    <source>
        <dbReference type="Pfam" id="PF13742"/>
    </source>
</evidence>
<dbReference type="EC" id="3.1.11.6" evidence="5"/>
<dbReference type="InterPro" id="IPR020579">
    <property type="entry name" value="Exonuc_VII_lsu_C"/>
</dbReference>
<dbReference type="PANTHER" id="PTHR30008">
    <property type="entry name" value="EXODEOXYRIBONUCLEASE 7 LARGE SUBUNIT"/>
    <property type="match status" value="1"/>
</dbReference>
<protein>
    <recommendedName>
        <fullName evidence="5">Exodeoxyribonuclease 7 large subunit</fullName>
        <ecNumber evidence="5">3.1.11.6</ecNumber>
    </recommendedName>
    <alternativeName>
        <fullName evidence="5">Exodeoxyribonuclease VII large subunit</fullName>
        <shortName evidence="5">Exonuclease VII large subunit</shortName>
    </alternativeName>
</protein>
<keyword evidence="1 5" id="KW-0963">Cytoplasm</keyword>
<reference evidence="9 10" key="1">
    <citation type="submission" date="2022-08" db="EMBL/GenBank/DDBJ databases">
        <title>Proteogenomics of the novel Dehalobacterium formicoaceticum strain EZ94 highlights a key role of methyltransferases during anaerobic dichloromethane degradation.</title>
        <authorList>
            <person name="Wasmund K."/>
        </authorList>
    </citation>
    <scope>NUCLEOTIDE SEQUENCE [LARGE SCALE GENOMIC DNA]</scope>
    <source>
        <strain evidence="9 10">EZ94</strain>
    </source>
</reference>
<comment type="similarity">
    <text evidence="5 6">Belongs to the XseA family.</text>
</comment>
<dbReference type="EMBL" id="JANPWE010000004">
    <property type="protein sequence ID" value="MCR6545796.1"/>
    <property type="molecule type" value="Genomic_DNA"/>
</dbReference>
<keyword evidence="2 5" id="KW-0540">Nuclease</keyword>
<keyword evidence="3 5" id="KW-0378">Hydrolase</keyword>
<keyword evidence="10" id="KW-1185">Reference proteome</keyword>
<evidence type="ECO:0000256" key="4">
    <source>
        <dbReference type="ARBA" id="ARBA00022839"/>
    </source>
</evidence>
<evidence type="ECO:0000313" key="9">
    <source>
        <dbReference type="EMBL" id="MCR6545796.1"/>
    </source>
</evidence>
<comment type="subcellular location">
    <subcellularLocation>
        <location evidence="5 6">Cytoplasm</location>
    </subcellularLocation>
</comment>
<gene>
    <name evidence="5 9" type="primary">xseA</name>
    <name evidence="9" type="ORF">NVS47_09790</name>
</gene>
<dbReference type="InterPro" id="IPR025824">
    <property type="entry name" value="OB-fold_nuc-bd_dom"/>
</dbReference>
<evidence type="ECO:0000256" key="2">
    <source>
        <dbReference type="ARBA" id="ARBA00022722"/>
    </source>
</evidence>
<comment type="catalytic activity">
    <reaction evidence="5 6">
        <text>Exonucleolytic cleavage in either 5'- to 3'- or 3'- to 5'-direction to yield nucleoside 5'-phosphates.</text>
        <dbReference type="EC" id="3.1.11.6"/>
    </reaction>
</comment>
<dbReference type="PANTHER" id="PTHR30008:SF0">
    <property type="entry name" value="EXODEOXYRIBONUCLEASE 7 LARGE SUBUNIT"/>
    <property type="match status" value="1"/>
</dbReference>